<dbReference type="SUPFAM" id="SSF57625">
    <property type="entry name" value="Invertebrate chitin-binding proteins"/>
    <property type="match status" value="1"/>
</dbReference>
<reference evidence="3 4" key="1">
    <citation type="submission" date="2022-05" db="EMBL/GenBank/DDBJ databases">
        <title>A multi-omics perspective on studying reproductive biology in Daphnia sinensis.</title>
        <authorList>
            <person name="Jia J."/>
        </authorList>
    </citation>
    <scope>NUCLEOTIDE SEQUENCE [LARGE SCALE GENOMIC DNA]</scope>
    <source>
        <strain evidence="3 4">WSL</strain>
    </source>
</reference>
<dbReference type="GO" id="GO:0005576">
    <property type="term" value="C:extracellular region"/>
    <property type="evidence" value="ECO:0007669"/>
    <property type="project" value="InterPro"/>
</dbReference>
<dbReference type="Gene3D" id="2.170.140.10">
    <property type="entry name" value="Chitin binding domain"/>
    <property type="match status" value="1"/>
</dbReference>
<dbReference type="Proteomes" id="UP000820818">
    <property type="component" value="Linkage Group LG3"/>
</dbReference>
<feature type="compositionally biased region" description="Polar residues" evidence="1">
    <location>
        <begin position="169"/>
        <end position="182"/>
    </location>
</feature>
<evidence type="ECO:0000313" key="3">
    <source>
        <dbReference type="EMBL" id="KAI9562369.1"/>
    </source>
</evidence>
<dbReference type="GO" id="GO:0008061">
    <property type="term" value="F:chitin binding"/>
    <property type="evidence" value="ECO:0007669"/>
    <property type="project" value="InterPro"/>
</dbReference>
<dbReference type="SMART" id="SM00494">
    <property type="entry name" value="ChtBD2"/>
    <property type="match status" value="1"/>
</dbReference>
<proteinExistence type="predicted"/>
<feature type="compositionally biased region" description="Low complexity" evidence="1">
    <location>
        <begin position="147"/>
        <end position="164"/>
    </location>
</feature>
<sequence>MLSTSSIRVGSHSRLAPAVHRLPALALWLFFTSALLPILSGGLAWAAITGVGLAPPSTPLQIQRATLGTIQPIRTVERTNRDCDLNALARVMDDTYCDKYYVCSDGKYVGLFCPVGMAFDYGLQECHLKQRVDCSKRPLIFGDSLSTGTDATTSAPQTTTQTPGRMTSPPATVTTPELNSPAGQMAGSMMTLPFGATVTIPFGSTIFLPPGSQIQMQQQQPTTPAQEHSHHHHHHHDQPSSPAPGHSHHHHEHRSGSASSDAVDVMNAPGNIESQSADSNTDFDYYFDDEGLTDASAAPVGSQ</sequence>
<name>A0AAD5KX51_9CRUS</name>
<dbReference type="EMBL" id="WJBH02000003">
    <property type="protein sequence ID" value="KAI9562369.1"/>
    <property type="molecule type" value="Genomic_DNA"/>
</dbReference>
<evidence type="ECO:0000259" key="2">
    <source>
        <dbReference type="PROSITE" id="PS50940"/>
    </source>
</evidence>
<protein>
    <recommendedName>
        <fullName evidence="2">Chitin-binding type-2 domain-containing protein</fullName>
    </recommendedName>
</protein>
<feature type="domain" description="Chitin-binding type-2" evidence="2">
    <location>
        <begin position="80"/>
        <end position="136"/>
    </location>
</feature>
<gene>
    <name evidence="3" type="ORF">GHT06_013334</name>
</gene>
<dbReference type="InterPro" id="IPR002557">
    <property type="entry name" value="Chitin-bd_dom"/>
</dbReference>
<organism evidence="3 4">
    <name type="scientific">Daphnia sinensis</name>
    <dbReference type="NCBI Taxonomy" id="1820382"/>
    <lineage>
        <taxon>Eukaryota</taxon>
        <taxon>Metazoa</taxon>
        <taxon>Ecdysozoa</taxon>
        <taxon>Arthropoda</taxon>
        <taxon>Crustacea</taxon>
        <taxon>Branchiopoda</taxon>
        <taxon>Diplostraca</taxon>
        <taxon>Cladocera</taxon>
        <taxon>Anomopoda</taxon>
        <taxon>Daphniidae</taxon>
        <taxon>Daphnia</taxon>
        <taxon>Daphnia similis group</taxon>
    </lineage>
</organism>
<dbReference type="InterPro" id="IPR036508">
    <property type="entry name" value="Chitin-bd_dom_sf"/>
</dbReference>
<feature type="compositionally biased region" description="Low complexity" evidence="1">
    <location>
        <begin position="214"/>
        <end position="226"/>
    </location>
</feature>
<dbReference type="PROSITE" id="PS50940">
    <property type="entry name" value="CHIT_BIND_II"/>
    <property type="match status" value="1"/>
</dbReference>
<keyword evidence="4" id="KW-1185">Reference proteome</keyword>
<dbReference type="AlphaFoldDB" id="A0AAD5KX51"/>
<feature type="compositionally biased region" description="Polar residues" evidence="1">
    <location>
        <begin position="272"/>
        <end position="282"/>
    </location>
</feature>
<dbReference type="Pfam" id="PF01607">
    <property type="entry name" value="CBM_14"/>
    <property type="match status" value="1"/>
</dbReference>
<feature type="region of interest" description="Disordered" evidence="1">
    <location>
        <begin position="145"/>
        <end position="186"/>
    </location>
</feature>
<feature type="region of interest" description="Disordered" evidence="1">
    <location>
        <begin position="214"/>
        <end position="287"/>
    </location>
</feature>
<evidence type="ECO:0000313" key="4">
    <source>
        <dbReference type="Proteomes" id="UP000820818"/>
    </source>
</evidence>
<accession>A0AAD5KX51</accession>
<evidence type="ECO:0000256" key="1">
    <source>
        <dbReference type="SAM" id="MobiDB-lite"/>
    </source>
</evidence>
<comment type="caution">
    <text evidence="3">The sequence shown here is derived from an EMBL/GenBank/DDBJ whole genome shotgun (WGS) entry which is preliminary data.</text>
</comment>